<comment type="caution">
    <text evidence="2">The sequence shown here is derived from an EMBL/GenBank/DDBJ whole genome shotgun (WGS) entry which is preliminary data.</text>
</comment>
<accession>A0A482WXF2</accession>
<feature type="chain" id="PRO_5019828038" evidence="1">
    <location>
        <begin position="19"/>
        <end position="113"/>
    </location>
</feature>
<proteinExistence type="predicted"/>
<dbReference type="AlphaFoldDB" id="A0A482WXF2"/>
<evidence type="ECO:0000256" key="1">
    <source>
        <dbReference type="SAM" id="SignalP"/>
    </source>
</evidence>
<name>A0A482WXF2_LAOST</name>
<organism evidence="2 3">
    <name type="scientific">Laodelphax striatellus</name>
    <name type="common">Small brown planthopper</name>
    <name type="synonym">Delphax striatella</name>
    <dbReference type="NCBI Taxonomy" id="195883"/>
    <lineage>
        <taxon>Eukaryota</taxon>
        <taxon>Metazoa</taxon>
        <taxon>Ecdysozoa</taxon>
        <taxon>Arthropoda</taxon>
        <taxon>Hexapoda</taxon>
        <taxon>Insecta</taxon>
        <taxon>Pterygota</taxon>
        <taxon>Neoptera</taxon>
        <taxon>Paraneoptera</taxon>
        <taxon>Hemiptera</taxon>
        <taxon>Auchenorrhyncha</taxon>
        <taxon>Fulgoroidea</taxon>
        <taxon>Delphacidae</taxon>
        <taxon>Criomorphinae</taxon>
        <taxon>Laodelphax</taxon>
    </lineage>
</organism>
<dbReference type="EMBL" id="QKKF02023475">
    <property type="protein sequence ID" value="RZF37740.1"/>
    <property type="molecule type" value="Genomic_DNA"/>
</dbReference>
<dbReference type="Proteomes" id="UP000291343">
    <property type="component" value="Unassembled WGS sequence"/>
</dbReference>
<dbReference type="InParanoid" id="A0A482WXF2"/>
<protein>
    <submittedName>
        <fullName evidence="2">Uncharacterized protein</fullName>
    </submittedName>
</protein>
<evidence type="ECO:0000313" key="3">
    <source>
        <dbReference type="Proteomes" id="UP000291343"/>
    </source>
</evidence>
<keyword evidence="3" id="KW-1185">Reference proteome</keyword>
<feature type="signal peptide" evidence="1">
    <location>
        <begin position="1"/>
        <end position="18"/>
    </location>
</feature>
<sequence>MKPKLKWLFHQLSWPILSLFFGLHDGPGGRNARKKRGLQSEDYLKRQHMLDISVPSQSSSGGARVIGASSELERNRGGEARDKKDTILLWLFLLPWWGEGCGDTDTVVLGADR</sequence>
<reference evidence="2 3" key="1">
    <citation type="journal article" date="2017" name="Gigascience">
        <title>Genome sequence of the small brown planthopper, Laodelphax striatellus.</title>
        <authorList>
            <person name="Zhu J."/>
            <person name="Jiang F."/>
            <person name="Wang X."/>
            <person name="Yang P."/>
            <person name="Bao Y."/>
            <person name="Zhao W."/>
            <person name="Wang W."/>
            <person name="Lu H."/>
            <person name="Wang Q."/>
            <person name="Cui N."/>
            <person name="Li J."/>
            <person name="Chen X."/>
            <person name="Luo L."/>
            <person name="Yu J."/>
            <person name="Kang L."/>
            <person name="Cui F."/>
        </authorList>
    </citation>
    <scope>NUCLEOTIDE SEQUENCE [LARGE SCALE GENOMIC DNA]</scope>
    <source>
        <strain evidence="2">Lst14</strain>
    </source>
</reference>
<keyword evidence="1" id="KW-0732">Signal</keyword>
<evidence type="ECO:0000313" key="2">
    <source>
        <dbReference type="EMBL" id="RZF37740.1"/>
    </source>
</evidence>
<gene>
    <name evidence="2" type="ORF">LSTR_LSTR016795</name>
</gene>